<accession>A0A1L7WY98</accession>
<feature type="compositionally biased region" description="Basic and acidic residues" evidence="1">
    <location>
        <begin position="500"/>
        <end position="515"/>
    </location>
</feature>
<feature type="region of interest" description="Disordered" evidence="1">
    <location>
        <begin position="1237"/>
        <end position="1292"/>
    </location>
</feature>
<name>A0A1L7WY98_9HELO</name>
<feature type="compositionally biased region" description="Polar residues" evidence="1">
    <location>
        <begin position="1014"/>
        <end position="1033"/>
    </location>
</feature>
<feature type="compositionally biased region" description="Polar residues" evidence="1">
    <location>
        <begin position="461"/>
        <end position="499"/>
    </location>
</feature>
<feature type="compositionally biased region" description="Low complexity" evidence="1">
    <location>
        <begin position="1343"/>
        <end position="1367"/>
    </location>
</feature>
<feature type="region of interest" description="Disordered" evidence="1">
    <location>
        <begin position="455"/>
        <end position="546"/>
    </location>
</feature>
<feature type="region of interest" description="Disordered" evidence="1">
    <location>
        <begin position="1003"/>
        <end position="1103"/>
    </location>
</feature>
<feature type="compositionally biased region" description="Low complexity" evidence="1">
    <location>
        <begin position="1250"/>
        <end position="1260"/>
    </location>
</feature>
<feature type="region of interest" description="Disordered" evidence="1">
    <location>
        <begin position="1390"/>
        <end position="1427"/>
    </location>
</feature>
<feature type="region of interest" description="Disordered" evidence="1">
    <location>
        <begin position="356"/>
        <end position="394"/>
    </location>
</feature>
<dbReference type="Proteomes" id="UP000184330">
    <property type="component" value="Unassembled WGS sequence"/>
</dbReference>
<feature type="compositionally biased region" description="Polar residues" evidence="1">
    <location>
        <begin position="1404"/>
        <end position="1416"/>
    </location>
</feature>
<feature type="compositionally biased region" description="Basic and acidic residues" evidence="1">
    <location>
        <begin position="1263"/>
        <end position="1286"/>
    </location>
</feature>
<keyword evidence="3" id="KW-1185">Reference proteome</keyword>
<protein>
    <submittedName>
        <fullName evidence="2">Uncharacterized protein</fullName>
    </submittedName>
</protein>
<feature type="region of interest" description="Disordered" evidence="1">
    <location>
        <begin position="1339"/>
        <end position="1371"/>
    </location>
</feature>
<feature type="compositionally biased region" description="Polar residues" evidence="1">
    <location>
        <begin position="936"/>
        <end position="954"/>
    </location>
</feature>
<proteinExistence type="predicted"/>
<gene>
    <name evidence="2" type="ORF">PAC_07628</name>
</gene>
<organism evidence="2 3">
    <name type="scientific">Phialocephala subalpina</name>
    <dbReference type="NCBI Taxonomy" id="576137"/>
    <lineage>
        <taxon>Eukaryota</taxon>
        <taxon>Fungi</taxon>
        <taxon>Dikarya</taxon>
        <taxon>Ascomycota</taxon>
        <taxon>Pezizomycotina</taxon>
        <taxon>Leotiomycetes</taxon>
        <taxon>Helotiales</taxon>
        <taxon>Mollisiaceae</taxon>
        <taxon>Phialocephala</taxon>
        <taxon>Phialocephala fortinii species complex</taxon>
    </lineage>
</organism>
<feature type="compositionally biased region" description="Polar residues" evidence="1">
    <location>
        <begin position="1039"/>
        <end position="1050"/>
    </location>
</feature>
<evidence type="ECO:0000313" key="2">
    <source>
        <dbReference type="EMBL" id="CZR57739.1"/>
    </source>
</evidence>
<evidence type="ECO:0000313" key="3">
    <source>
        <dbReference type="Proteomes" id="UP000184330"/>
    </source>
</evidence>
<dbReference type="EMBL" id="FJOG01000010">
    <property type="protein sequence ID" value="CZR57739.1"/>
    <property type="molecule type" value="Genomic_DNA"/>
</dbReference>
<sequence length="1489" mass="168476">MENLHNKGAPMSWAEKVKLVTENLQCQIDIATTQCKNDHPKIRYRDIWVTWEFKGLPPFPSAVCDPAAPMPQNIATWPESYLDQCYPVNRQEKIFAKGFVVHRLRPYKPVPERGSFFFLSDLREYVKGRLKVAIETTIGKEFYASSSSKPNYCAPDPDPPNSFRWVFSRRYPGFPKTTSNMDKDGLYDCIEALESGDLRVERIPNHKAIDPEHQRIMEKVNRIAKKNKYYLRDEIMNRFLQYINHTTGSDRSRGEGNDIISGALDLFVEWEWQFTDQYPKIGSGVIREGSERYFSHWPVQALKDLYIALDMEFLTLESSRLRSAKERLTDLDYEYANETDEDDKGEEHLEVPNTLDVASNAAKGNARATSDDDGGESIHVEVPAPRRTGARSSTAITNRTLRTKMRLERLHYTKNERASTGQESNAEHQLAEAYKEVEIKDTLEEDVENLRAQLLEKESSPKQTFDQNPQIHNGYQNQTSVHDQVVHNPSEQRQTPTSSDRSKLPTDIEGQDSRRSLAQHDTPGVGSQNGWRAARSKGVSFPQTEVQVQLDSQLREKRKPMSDAGSGLNVKRSKLFVCAGRIWMETETDDSFSPTAELRIEYCRCDQIAILNETTTYFIRQLLGNGQGKEASTTYPSSFRWRGRISEQRHDVKVVIRNLQENEHQRFRERSVEGIATDRQPACYVLRFDSVNLSMTEIYPRFSNEGFWGLHKSLPDAFNIETWATVIGDNSLSFHACTTPNIERLVVGGEFDRPHPPCTARYEEENTTLLLWNTGTRLIGLLEKKLGRPIKTSATEELSPYIYDVGPQFRYSWRFSGHYNGLCDRSIAEWSLPQHLDCNKAIDEGWIEPAIQSWLSKPPRVEIDVLRVKYRSKPNETTQIYRMLKQQVREAQHALDMLRTIHAKKKHRRREEVSETSCQRRLRSRTYTKQIRGFDNAQSNARKTYGQPTPNQHRGASPEQHALATSNAYVLKKEQPTFPSTLLSSVPNIGQSTEIVDLTEDLDASPPEIGVPPFTSQNKQNPKSGSENRTFATTLLEETGNNPVNESEGDSANRSEMRDQWPLNTPNTSRQRDEACAKSPDKRNTRSEERLKTSQHNEAKSPSELNIVIEEPLNTTKRQAAAANLDQCLVSMGILRGYKNIVTAHIDKYGEIQWRALHKNDDKDGAAELFNTSPNVVPSYPISQDEVQLSENFSSMTSGELRQEILKLQKNRAQILRSRLLQDFKSAAAVREAARMADWTWSESPKPDAARPSADPSSSKSHSKTDIASDPGTRDTPADKKGKEPARPTTYPQVVIYQTSGAMPGKKSLDPNIAEIPATQDSEYDSVVGSNQCHISNLEYIPSSAAEGTETTETTEPTETSEYSPSGDDSSCTSTIIVCTYKCKGDGKDAVNRSSATGLRARRQPSSAANLQQSVSDVPVSPAPTWRPLASVPPERWIAELKKARSKGGPREQRAARRAAIRTGKAPVKVLDSISRQEREEMIKRYKSV</sequence>
<evidence type="ECO:0000256" key="1">
    <source>
        <dbReference type="SAM" id="MobiDB-lite"/>
    </source>
</evidence>
<feature type="region of interest" description="Disordered" evidence="1">
    <location>
        <begin position="903"/>
        <end position="961"/>
    </location>
</feature>
<reference evidence="2 3" key="1">
    <citation type="submission" date="2016-03" db="EMBL/GenBank/DDBJ databases">
        <authorList>
            <person name="Ploux O."/>
        </authorList>
    </citation>
    <scope>NUCLEOTIDE SEQUENCE [LARGE SCALE GENOMIC DNA]</scope>
    <source>
        <strain evidence="2 3">UAMH 11012</strain>
    </source>
</reference>
<feature type="compositionally biased region" description="Basic and acidic residues" evidence="1">
    <location>
        <begin position="1070"/>
        <end position="1101"/>
    </location>
</feature>